<dbReference type="EMBL" id="CP004387">
    <property type="protein sequence ID" value="AJD48074.1"/>
    <property type="molecule type" value="Genomic_DNA"/>
</dbReference>
<dbReference type="Pfam" id="PF13559">
    <property type="entry name" value="DUF4129"/>
    <property type="match status" value="1"/>
</dbReference>
<feature type="domain" description="Transglutaminase-like" evidence="2">
    <location>
        <begin position="422"/>
        <end position="493"/>
    </location>
</feature>
<dbReference type="InterPro" id="IPR052901">
    <property type="entry name" value="Bact_TGase-like"/>
</dbReference>
<dbReference type="KEGG" id="apac:S7S_08290"/>
<dbReference type="PANTHER" id="PTHR42736">
    <property type="entry name" value="PROTEIN-GLUTAMINE GAMMA-GLUTAMYLTRANSFERASE"/>
    <property type="match status" value="1"/>
</dbReference>
<dbReference type="AlphaFoldDB" id="A0A0B4XIK0"/>
<dbReference type="Gene3D" id="3.10.620.30">
    <property type="match status" value="1"/>
</dbReference>
<dbReference type="SUPFAM" id="SSF54001">
    <property type="entry name" value="Cysteine proteinases"/>
    <property type="match status" value="1"/>
</dbReference>
<dbReference type="PANTHER" id="PTHR42736:SF1">
    <property type="entry name" value="PROTEIN-GLUTAMINE GAMMA-GLUTAMYLTRANSFERASE"/>
    <property type="match status" value="1"/>
</dbReference>
<dbReference type="Pfam" id="PF01841">
    <property type="entry name" value="Transglut_core"/>
    <property type="match status" value="1"/>
</dbReference>
<dbReference type="InterPro" id="IPR002931">
    <property type="entry name" value="Transglutaminase-like"/>
</dbReference>
<keyword evidence="1" id="KW-0472">Membrane</keyword>
<organism evidence="3 4">
    <name type="scientific">Isoalcanivorax pacificus W11-5</name>
    <dbReference type="NCBI Taxonomy" id="391936"/>
    <lineage>
        <taxon>Bacteria</taxon>
        <taxon>Pseudomonadati</taxon>
        <taxon>Pseudomonadota</taxon>
        <taxon>Gammaproteobacteria</taxon>
        <taxon>Oceanospirillales</taxon>
        <taxon>Alcanivoracaceae</taxon>
        <taxon>Isoalcanivorax</taxon>
    </lineage>
</organism>
<dbReference type="InterPro" id="IPR025403">
    <property type="entry name" value="TgpA-like_C"/>
</dbReference>
<dbReference type="InterPro" id="IPR038765">
    <property type="entry name" value="Papain-like_cys_pep_sf"/>
</dbReference>
<evidence type="ECO:0000313" key="4">
    <source>
        <dbReference type="Proteomes" id="UP000006764"/>
    </source>
</evidence>
<dbReference type="InterPro" id="IPR021878">
    <property type="entry name" value="TgpA_N"/>
</dbReference>
<evidence type="ECO:0000256" key="1">
    <source>
        <dbReference type="SAM" id="Phobius"/>
    </source>
</evidence>
<dbReference type="HOGENOM" id="CLU_012397_0_0_6"/>
<dbReference type="SMART" id="SM00460">
    <property type="entry name" value="TGc"/>
    <property type="match status" value="1"/>
</dbReference>
<dbReference type="Proteomes" id="UP000006764">
    <property type="component" value="Chromosome"/>
</dbReference>
<proteinExistence type="predicted"/>
<feature type="transmembrane region" description="Helical" evidence="1">
    <location>
        <begin position="12"/>
        <end position="38"/>
    </location>
</feature>
<dbReference type="RefSeq" id="WP_008735955.1">
    <property type="nucleotide sequence ID" value="NZ_CP004387.1"/>
</dbReference>
<evidence type="ECO:0000259" key="2">
    <source>
        <dbReference type="SMART" id="SM00460"/>
    </source>
</evidence>
<gene>
    <name evidence="3" type="ORF">S7S_08290</name>
</gene>
<name>A0A0B4XIK0_9GAMM</name>
<sequence>MARVYQVPHHAFGWLVAGTFMAALPHLIHGPLWLRILLSATVLGRILIQRGRLPMPGRVLRVILLGGVLLGTLYTHGTVLGPDAGTCLLVAAFALKLLEMVRLRDAYVLLVLGYFVLATTFLFYQGPIASLYVLLSMLCLTAALPGINHPEAGARAWRHFRLALVMLLQAVPLMLLLFVLVPRISPLWSLEFSQERSRTGMSDSMAPGEVSHLSQSRELAFRVEFEGAVPPPAERYWRGLTYAWFDGRRWSQARPQEISQADYVWFPASPQPRPDWVATLMAARDEAAARGPVYRYRVVQEPSRRNWLYALAVPFADDARLGLVRDMRLVSRDELNQRADYRVTSYPALRAAMPISPADEAISLQLPEGFNPRAREMARRWYREAGSAEAYANRLLRWFREESFYYTLEPPLLGEHTVDEFLFGSRRGFCEHYASAFAFMMRAAGVPARIVAGYQGGELNPVGNHLRVHQYHAHAWTEIWLPGSGWVEVDPTAAVAPSRIEMGPEAALQDDPLADFQGIMRDLPWLQQLSNRFDYVQFIWQKWVLDYDESSQLSLLQRWLGEVSPARIGMALAAGAAVLLLPVALWVLLRRRGPGRTPMQREYRAMLKQLRGRGLELSDDLPPRRLVREAGGQWPAARPLLKKWGRAFEESVYGGQANTSLRALRRYRRQLRWLRGARGGQHVSPS</sequence>
<feature type="transmembrane region" description="Helical" evidence="1">
    <location>
        <begin position="160"/>
        <end position="181"/>
    </location>
</feature>
<reference evidence="3 4" key="1">
    <citation type="journal article" date="2012" name="J. Bacteriol.">
        <title>Genome sequence of an alkane-degrading bacterium, Alcanivorax pacificus type strain W11-5, isolated from deep sea sediment.</title>
        <authorList>
            <person name="Lai Q."/>
            <person name="Shao Z."/>
        </authorList>
    </citation>
    <scope>NUCLEOTIDE SEQUENCE [LARGE SCALE GENOMIC DNA]</scope>
    <source>
        <strain evidence="3 4">W11-5</strain>
    </source>
</reference>
<feature type="transmembrane region" description="Helical" evidence="1">
    <location>
        <begin position="83"/>
        <end position="99"/>
    </location>
</feature>
<protein>
    <submittedName>
        <fullName evidence="3">Transglutaminase</fullName>
    </submittedName>
</protein>
<feature type="transmembrane region" description="Helical" evidence="1">
    <location>
        <begin position="568"/>
        <end position="589"/>
    </location>
</feature>
<keyword evidence="1" id="KW-1133">Transmembrane helix</keyword>
<dbReference type="STRING" id="391936.S7S_08290"/>
<keyword evidence="1" id="KW-0812">Transmembrane</keyword>
<keyword evidence="4" id="KW-1185">Reference proteome</keyword>
<dbReference type="Pfam" id="PF11992">
    <property type="entry name" value="TgpA_N"/>
    <property type="match status" value="1"/>
</dbReference>
<evidence type="ECO:0000313" key="3">
    <source>
        <dbReference type="EMBL" id="AJD48074.1"/>
    </source>
</evidence>
<feature type="transmembrane region" description="Helical" evidence="1">
    <location>
        <begin position="130"/>
        <end position="148"/>
    </location>
</feature>
<feature type="transmembrane region" description="Helical" evidence="1">
    <location>
        <begin position="106"/>
        <end position="124"/>
    </location>
</feature>
<accession>A0A0B4XIK0</accession>